<reference evidence="2" key="2">
    <citation type="journal article" date="2023" name="IMA Fungus">
        <title>Comparative genomic study of the Penicillium genus elucidates a diverse pangenome and 15 lateral gene transfer events.</title>
        <authorList>
            <person name="Petersen C."/>
            <person name="Sorensen T."/>
            <person name="Nielsen M.R."/>
            <person name="Sondergaard T.E."/>
            <person name="Sorensen J.L."/>
            <person name="Fitzpatrick D.A."/>
            <person name="Frisvad J.C."/>
            <person name="Nielsen K.L."/>
        </authorList>
    </citation>
    <scope>NUCLEOTIDE SEQUENCE</scope>
    <source>
        <strain evidence="2">IBT 30069</strain>
    </source>
</reference>
<feature type="domain" description="2EXR" evidence="1">
    <location>
        <begin position="4"/>
        <end position="100"/>
    </location>
</feature>
<dbReference type="Pfam" id="PF20150">
    <property type="entry name" value="2EXR"/>
    <property type="match status" value="1"/>
</dbReference>
<dbReference type="AlphaFoldDB" id="A0A9W9FUG6"/>
<name>A0A9W9FUG6_9EURO</name>
<reference evidence="2" key="1">
    <citation type="submission" date="2022-11" db="EMBL/GenBank/DDBJ databases">
        <authorList>
            <person name="Petersen C."/>
        </authorList>
    </citation>
    <scope>NUCLEOTIDE SEQUENCE</scope>
    <source>
        <strain evidence="2">IBT 30069</strain>
    </source>
</reference>
<keyword evidence="3" id="KW-1185">Reference proteome</keyword>
<comment type="caution">
    <text evidence="2">The sequence shown here is derived from an EMBL/GenBank/DDBJ whole genome shotgun (WGS) entry which is preliminary data.</text>
</comment>
<protein>
    <recommendedName>
        <fullName evidence="1">2EXR domain-containing protein</fullName>
    </recommendedName>
</protein>
<accession>A0A9W9FUG6</accession>
<dbReference type="OrthoDB" id="3510794at2759"/>
<dbReference type="Proteomes" id="UP001149165">
    <property type="component" value="Unassembled WGS sequence"/>
</dbReference>
<gene>
    <name evidence="2" type="ORF">N7456_003262</name>
</gene>
<sequence length="164" mass="19374">MFAFLDLPPEIRLKIYAYSLNPNEYVKGYRKIPTNPILSSAFTRPSRSRSRSPPLCETPRPYVERHTPTILLLSKQITYEALPVLYRIPLTLHGTPQTYFVMRQMDIAEFISEHLLQRIEYAILRLITPEKFFVLSLLDIWGEDNRLRRLDVYLPVQAERNSRH</sequence>
<evidence type="ECO:0000313" key="2">
    <source>
        <dbReference type="EMBL" id="KAJ5106587.1"/>
    </source>
</evidence>
<evidence type="ECO:0000259" key="1">
    <source>
        <dbReference type="Pfam" id="PF20150"/>
    </source>
</evidence>
<proteinExistence type="predicted"/>
<organism evidence="2 3">
    <name type="scientific">Penicillium angulare</name>
    <dbReference type="NCBI Taxonomy" id="116970"/>
    <lineage>
        <taxon>Eukaryota</taxon>
        <taxon>Fungi</taxon>
        <taxon>Dikarya</taxon>
        <taxon>Ascomycota</taxon>
        <taxon>Pezizomycotina</taxon>
        <taxon>Eurotiomycetes</taxon>
        <taxon>Eurotiomycetidae</taxon>
        <taxon>Eurotiales</taxon>
        <taxon>Aspergillaceae</taxon>
        <taxon>Penicillium</taxon>
    </lineage>
</organism>
<evidence type="ECO:0000313" key="3">
    <source>
        <dbReference type="Proteomes" id="UP001149165"/>
    </source>
</evidence>
<dbReference type="InterPro" id="IPR045518">
    <property type="entry name" value="2EXR"/>
</dbReference>
<dbReference type="EMBL" id="JAPQKH010000003">
    <property type="protein sequence ID" value="KAJ5106587.1"/>
    <property type="molecule type" value="Genomic_DNA"/>
</dbReference>